<evidence type="ECO:0000313" key="3">
    <source>
        <dbReference type="Proteomes" id="UP000007148"/>
    </source>
</evidence>
<dbReference type="OrthoDB" id="5962590at2759"/>
<proteinExistence type="predicted"/>
<sequence length="280" mass="31658">MGQVIAKILSGSETSKKETKEQLAFLVKAVSAKLDKYESDLHEMFEEPETVEKKMVPGIRALRWEREYRVGEEGISEAVNDFFGEDTKSPSNPRAGFKVNTYSLMKPPFFELLKKLINIALSSILGNNQAGEIEEQKFFIYVEHNAVIRIDMKMWKYNFSSSDIIAEQQNVFGYILCTSVVDTSTLKIDELVYLLSEYRGDADVEAYMDKLIAIWTKMDNVQEMLISRSPLAISYRSANFQNAALNRHKAITPPASSSNHQVVPAPKPTQVVEHPAGEHN</sequence>
<dbReference type="OMA" id="NCAFLRI"/>
<dbReference type="EMBL" id="CAFZ01000013">
    <property type="protein sequence ID" value="CCA67373.1"/>
    <property type="molecule type" value="Genomic_DNA"/>
</dbReference>
<gene>
    <name evidence="2" type="ORF">PIIN_01204</name>
</gene>
<organism evidence="2 3">
    <name type="scientific">Serendipita indica (strain DSM 11827)</name>
    <name type="common">Root endophyte fungus</name>
    <name type="synonym">Piriformospora indica</name>
    <dbReference type="NCBI Taxonomy" id="1109443"/>
    <lineage>
        <taxon>Eukaryota</taxon>
        <taxon>Fungi</taxon>
        <taxon>Dikarya</taxon>
        <taxon>Basidiomycota</taxon>
        <taxon>Agaricomycotina</taxon>
        <taxon>Agaricomycetes</taxon>
        <taxon>Sebacinales</taxon>
        <taxon>Serendipitaceae</taxon>
        <taxon>Serendipita</taxon>
    </lineage>
</organism>
<accession>G4T7T5</accession>
<dbReference type="HOGENOM" id="CLU_098043_0_0_1"/>
<evidence type="ECO:0000256" key="1">
    <source>
        <dbReference type="SAM" id="MobiDB-lite"/>
    </source>
</evidence>
<comment type="caution">
    <text evidence="2">The sequence shown here is derived from an EMBL/GenBank/DDBJ whole genome shotgun (WGS) entry which is preliminary data.</text>
</comment>
<keyword evidence="3" id="KW-1185">Reference proteome</keyword>
<reference evidence="2 3" key="1">
    <citation type="journal article" date="2011" name="PLoS Pathog.">
        <title>Endophytic Life Strategies Decoded by Genome and Transcriptome Analyses of the Mutualistic Root Symbiont Piriformospora indica.</title>
        <authorList>
            <person name="Zuccaro A."/>
            <person name="Lahrmann U."/>
            <person name="Guldener U."/>
            <person name="Langen G."/>
            <person name="Pfiffi S."/>
            <person name="Biedenkopf D."/>
            <person name="Wong P."/>
            <person name="Samans B."/>
            <person name="Grimm C."/>
            <person name="Basiewicz M."/>
            <person name="Murat C."/>
            <person name="Martin F."/>
            <person name="Kogel K.H."/>
        </authorList>
    </citation>
    <scope>NUCLEOTIDE SEQUENCE [LARGE SCALE GENOMIC DNA]</scope>
    <source>
        <strain evidence="2 3">DSM 11827</strain>
    </source>
</reference>
<protein>
    <submittedName>
        <fullName evidence="2">Uncharacterized protein</fullName>
    </submittedName>
</protein>
<dbReference type="Proteomes" id="UP000007148">
    <property type="component" value="Unassembled WGS sequence"/>
</dbReference>
<dbReference type="eggNOG" id="ENOG502SF3H">
    <property type="taxonomic scope" value="Eukaryota"/>
</dbReference>
<dbReference type="AlphaFoldDB" id="G4T7T5"/>
<feature type="region of interest" description="Disordered" evidence="1">
    <location>
        <begin position="251"/>
        <end position="280"/>
    </location>
</feature>
<evidence type="ECO:0000313" key="2">
    <source>
        <dbReference type="EMBL" id="CCA67373.1"/>
    </source>
</evidence>
<name>G4T7T5_SERID</name>
<dbReference type="InParanoid" id="G4T7T5"/>